<dbReference type="Pfam" id="PF07914">
    <property type="entry name" value="DUF1679"/>
    <property type="match status" value="1"/>
</dbReference>
<dbReference type="Proteomes" id="UP000054047">
    <property type="component" value="Unassembled WGS sequence"/>
</dbReference>
<feature type="non-terminal residue" evidence="1">
    <location>
        <position position="1"/>
    </location>
</feature>
<organism evidence="1 2">
    <name type="scientific">Ancylostoma duodenale</name>
    <dbReference type="NCBI Taxonomy" id="51022"/>
    <lineage>
        <taxon>Eukaryota</taxon>
        <taxon>Metazoa</taxon>
        <taxon>Ecdysozoa</taxon>
        <taxon>Nematoda</taxon>
        <taxon>Chromadorea</taxon>
        <taxon>Rhabditida</taxon>
        <taxon>Rhabditina</taxon>
        <taxon>Rhabditomorpha</taxon>
        <taxon>Strongyloidea</taxon>
        <taxon>Ancylostomatidae</taxon>
        <taxon>Ancylostomatinae</taxon>
        <taxon>Ancylostoma</taxon>
    </lineage>
</organism>
<dbReference type="PANTHER" id="PTHR23020:SF20">
    <property type="entry name" value="CHK KINASE-LIKE DOMAIN-CONTAINING PROTEIN"/>
    <property type="match status" value="1"/>
</dbReference>
<dbReference type="EMBL" id="KN737559">
    <property type="protein sequence ID" value="KIH55321.1"/>
    <property type="molecule type" value="Genomic_DNA"/>
</dbReference>
<dbReference type="AlphaFoldDB" id="A0A0C2GE04"/>
<dbReference type="InterPro" id="IPR011009">
    <property type="entry name" value="Kinase-like_dom_sf"/>
</dbReference>
<accession>A0A0C2GE04</accession>
<dbReference type="OrthoDB" id="5849975at2759"/>
<sequence length="127" mass="14070">VEPLGPEAAGYMSVIRRVQLEWNIGLSELPKSVIVKIPCATATNDAFESSGAAMEELDTYSFGKVSHALETKFYRLLEGEKQKSLLVPTIYAAEGYDSIQPVIVMEDYRNCSVVDLVDGFSEKQVYI</sequence>
<keyword evidence="2" id="KW-1185">Reference proteome</keyword>
<dbReference type="InterPro" id="IPR052961">
    <property type="entry name" value="Oxido-Kinase-like_Enzymes"/>
</dbReference>
<gene>
    <name evidence="1" type="ORF">ANCDUO_14523</name>
</gene>
<dbReference type="InterPro" id="IPR012877">
    <property type="entry name" value="Dhs-27"/>
</dbReference>
<evidence type="ECO:0000313" key="2">
    <source>
        <dbReference type="Proteomes" id="UP000054047"/>
    </source>
</evidence>
<dbReference type="SUPFAM" id="SSF56112">
    <property type="entry name" value="Protein kinase-like (PK-like)"/>
    <property type="match status" value="1"/>
</dbReference>
<dbReference type="PANTHER" id="PTHR23020">
    <property type="entry name" value="UNCHARACTERIZED NUCLEAR HORMONE RECEPTOR-RELATED"/>
    <property type="match status" value="1"/>
</dbReference>
<name>A0A0C2GE04_9BILA</name>
<evidence type="ECO:0000313" key="1">
    <source>
        <dbReference type="EMBL" id="KIH55321.1"/>
    </source>
</evidence>
<protein>
    <submittedName>
        <fullName evidence="1">Uncharacterized protein</fullName>
    </submittedName>
</protein>
<proteinExistence type="predicted"/>
<reference evidence="1 2" key="1">
    <citation type="submission" date="2013-12" db="EMBL/GenBank/DDBJ databases">
        <title>Draft genome of the parsitic nematode Ancylostoma duodenale.</title>
        <authorList>
            <person name="Mitreva M."/>
        </authorList>
    </citation>
    <scope>NUCLEOTIDE SEQUENCE [LARGE SCALE GENOMIC DNA]</scope>
    <source>
        <strain evidence="1 2">Zhejiang</strain>
    </source>
</reference>